<keyword evidence="3" id="KW-1185">Reference proteome</keyword>
<evidence type="ECO:0000313" key="2">
    <source>
        <dbReference type="EMBL" id="EFX80220.1"/>
    </source>
</evidence>
<dbReference type="OrthoDB" id="10613245at2759"/>
<dbReference type="AlphaFoldDB" id="E9GK24"/>
<sequence length="209" mass="23625">MAATGLWASGVQLLMTASRVALIAAIFETKKWLNLSTTAAKQPAARLPKTLGRNDDQIRPETRSPKGEGKKYDPRSSVTMKSDVKRRTYQRPDCRKHEDEKRIRPDQIAGMRGQKDDPTSSVGRERKVYPRLTKRKHGTKRRPDRRKAGTKKYDPISSVDEKGEPNRYMVTGPRARGPGCGKARTKKTTPFCRMTRKENEPGTMGEITE</sequence>
<dbReference type="HOGENOM" id="CLU_1316602_0_0_1"/>
<accession>E9GK24</accession>
<feature type="compositionally biased region" description="Basic and acidic residues" evidence="1">
    <location>
        <begin position="52"/>
        <end position="74"/>
    </location>
</feature>
<evidence type="ECO:0000313" key="3">
    <source>
        <dbReference type="Proteomes" id="UP000000305"/>
    </source>
</evidence>
<reference evidence="2 3" key="1">
    <citation type="journal article" date="2011" name="Science">
        <title>The ecoresponsive genome of Daphnia pulex.</title>
        <authorList>
            <person name="Colbourne J.K."/>
            <person name="Pfrender M.E."/>
            <person name="Gilbert D."/>
            <person name="Thomas W.K."/>
            <person name="Tucker A."/>
            <person name="Oakley T.H."/>
            <person name="Tokishita S."/>
            <person name="Aerts A."/>
            <person name="Arnold G.J."/>
            <person name="Basu M.K."/>
            <person name="Bauer D.J."/>
            <person name="Caceres C.E."/>
            <person name="Carmel L."/>
            <person name="Casola C."/>
            <person name="Choi J.H."/>
            <person name="Detter J.C."/>
            <person name="Dong Q."/>
            <person name="Dusheyko S."/>
            <person name="Eads B.D."/>
            <person name="Frohlich T."/>
            <person name="Geiler-Samerotte K.A."/>
            <person name="Gerlach D."/>
            <person name="Hatcher P."/>
            <person name="Jogdeo S."/>
            <person name="Krijgsveld J."/>
            <person name="Kriventseva E.V."/>
            <person name="Kultz D."/>
            <person name="Laforsch C."/>
            <person name="Lindquist E."/>
            <person name="Lopez J."/>
            <person name="Manak J.R."/>
            <person name="Muller J."/>
            <person name="Pangilinan J."/>
            <person name="Patwardhan R.P."/>
            <person name="Pitluck S."/>
            <person name="Pritham E.J."/>
            <person name="Rechtsteiner A."/>
            <person name="Rho M."/>
            <person name="Rogozin I.B."/>
            <person name="Sakarya O."/>
            <person name="Salamov A."/>
            <person name="Schaack S."/>
            <person name="Shapiro H."/>
            <person name="Shiga Y."/>
            <person name="Skalitzky C."/>
            <person name="Smith Z."/>
            <person name="Souvorov A."/>
            <person name="Sung W."/>
            <person name="Tang Z."/>
            <person name="Tsuchiya D."/>
            <person name="Tu H."/>
            <person name="Vos H."/>
            <person name="Wang M."/>
            <person name="Wolf Y.I."/>
            <person name="Yamagata H."/>
            <person name="Yamada T."/>
            <person name="Ye Y."/>
            <person name="Shaw J.R."/>
            <person name="Andrews J."/>
            <person name="Crease T.J."/>
            <person name="Tang H."/>
            <person name="Lucas S.M."/>
            <person name="Robertson H.M."/>
            <person name="Bork P."/>
            <person name="Koonin E.V."/>
            <person name="Zdobnov E.M."/>
            <person name="Grigoriev I.V."/>
            <person name="Lynch M."/>
            <person name="Boore J.L."/>
        </authorList>
    </citation>
    <scope>NUCLEOTIDE SEQUENCE [LARGE SCALE GENOMIC DNA]</scope>
</reference>
<dbReference type="Proteomes" id="UP000000305">
    <property type="component" value="Unassembled WGS sequence"/>
</dbReference>
<dbReference type="InParanoid" id="E9GK24"/>
<feature type="compositionally biased region" description="Basic and acidic residues" evidence="1">
    <location>
        <begin position="113"/>
        <end position="128"/>
    </location>
</feature>
<name>E9GK24_DAPPU</name>
<gene>
    <name evidence="2" type="ORF">DAPPUDRAFT_103749</name>
</gene>
<organism evidence="2 3">
    <name type="scientific">Daphnia pulex</name>
    <name type="common">Water flea</name>
    <dbReference type="NCBI Taxonomy" id="6669"/>
    <lineage>
        <taxon>Eukaryota</taxon>
        <taxon>Metazoa</taxon>
        <taxon>Ecdysozoa</taxon>
        <taxon>Arthropoda</taxon>
        <taxon>Crustacea</taxon>
        <taxon>Branchiopoda</taxon>
        <taxon>Diplostraca</taxon>
        <taxon>Cladocera</taxon>
        <taxon>Anomopoda</taxon>
        <taxon>Daphniidae</taxon>
        <taxon>Daphnia</taxon>
    </lineage>
</organism>
<feature type="compositionally biased region" description="Basic residues" evidence="1">
    <location>
        <begin position="132"/>
        <end position="150"/>
    </location>
</feature>
<feature type="compositionally biased region" description="Basic and acidic residues" evidence="1">
    <location>
        <begin position="151"/>
        <end position="165"/>
    </location>
</feature>
<protein>
    <submittedName>
        <fullName evidence="2">Uncharacterized protein</fullName>
    </submittedName>
</protein>
<dbReference type="KEGG" id="dpx:DAPPUDRAFT_103749"/>
<evidence type="ECO:0000256" key="1">
    <source>
        <dbReference type="SAM" id="MobiDB-lite"/>
    </source>
</evidence>
<feature type="region of interest" description="Disordered" evidence="1">
    <location>
        <begin position="39"/>
        <end position="209"/>
    </location>
</feature>
<feature type="compositionally biased region" description="Basic and acidic residues" evidence="1">
    <location>
        <begin position="82"/>
        <end position="105"/>
    </location>
</feature>
<proteinExistence type="predicted"/>
<dbReference type="EMBL" id="GL732548">
    <property type="protein sequence ID" value="EFX80220.1"/>
    <property type="molecule type" value="Genomic_DNA"/>
</dbReference>